<sequence length="412" mass="46456">MTSTTGKTPMPMALPLLPSELYRNIIDSLDYLRERRTLLCLALVSNAWCVESQRVLFRTVCDDSTDLNERECLIHAHTLFLKAIILNPSRLGSYVQIYRQRELICHPSLATSLDARSPITSTSLYLWDLTAQALPALVNLKHLDILPLQDGRRILRASLLEGCTFKLETLRWGFESYDPGSDDPFVKFLGTQHELYHLEVGSEPSRQDLSWIPDDVCPSLISASCRLDSAAHMAARRNVVGLTLWSDWYSLEPVPQRDLSALRHLKYLSISAHRDLMSNWVAVDSNLVLLELTSGAYIEPKSLPILPKLRVVAFILAARGAPLATLPGHTNMDVKTEYRRRIQLAIDSFHRFPVLECVISEDMRRGNGPRLYRKMTISGIGAGPPGATLEVQSEEFPNEHELGLPWWTVYGV</sequence>
<organism evidence="1 2">
    <name type="scientific">Psilocybe cf. subviscida</name>
    <dbReference type="NCBI Taxonomy" id="2480587"/>
    <lineage>
        <taxon>Eukaryota</taxon>
        <taxon>Fungi</taxon>
        <taxon>Dikarya</taxon>
        <taxon>Basidiomycota</taxon>
        <taxon>Agaricomycotina</taxon>
        <taxon>Agaricomycetes</taxon>
        <taxon>Agaricomycetidae</taxon>
        <taxon>Agaricales</taxon>
        <taxon>Agaricineae</taxon>
        <taxon>Strophariaceae</taxon>
        <taxon>Psilocybe</taxon>
    </lineage>
</organism>
<proteinExistence type="predicted"/>
<reference evidence="1 2" key="1">
    <citation type="journal article" date="2020" name="ISME J.">
        <title>Uncovering the hidden diversity of litter-decomposition mechanisms in mushroom-forming fungi.</title>
        <authorList>
            <person name="Floudas D."/>
            <person name="Bentzer J."/>
            <person name="Ahren D."/>
            <person name="Johansson T."/>
            <person name="Persson P."/>
            <person name="Tunlid A."/>
        </authorList>
    </citation>
    <scope>NUCLEOTIDE SEQUENCE [LARGE SCALE GENOMIC DNA]</scope>
    <source>
        <strain evidence="1 2">CBS 101986</strain>
    </source>
</reference>
<accession>A0A8H5F7R8</accession>
<keyword evidence="2" id="KW-1185">Reference proteome</keyword>
<dbReference type="Proteomes" id="UP000567179">
    <property type="component" value="Unassembled WGS sequence"/>
</dbReference>
<dbReference type="EMBL" id="JAACJJ010000014">
    <property type="protein sequence ID" value="KAF5326920.1"/>
    <property type="molecule type" value="Genomic_DNA"/>
</dbReference>
<gene>
    <name evidence="1" type="ORF">D9619_004164</name>
</gene>
<protein>
    <submittedName>
        <fullName evidence="1">Uncharacterized protein</fullName>
    </submittedName>
</protein>
<name>A0A8H5F7R8_9AGAR</name>
<evidence type="ECO:0000313" key="2">
    <source>
        <dbReference type="Proteomes" id="UP000567179"/>
    </source>
</evidence>
<dbReference type="AlphaFoldDB" id="A0A8H5F7R8"/>
<comment type="caution">
    <text evidence="1">The sequence shown here is derived from an EMBL/GenBank/DDBJ whole genome shotgun (WGS) entry which is preliminary data.</text>
</comment>
<dbReference type="OrthoDB" id="3232239at2759"/>
<evidence type="ECO:0000313" key="1">
    <source>
        <dbReference type="EMBL" id="KAF5326920.1"/>
    </source>
</evidence>